<gene>
    <name evidence="3" type="primary">BTBD19</name>
</gene>
<dbReference type="PANTHER" id="PTHR46965:SF1">
    <property type="entry name" value="BTB_POZ DOMAIN-CONTAINING PROTEIN 19"/>
    <property type="match status" value="1"/>
</dbReference>
<dbReference type="SMART" id="SM00225">
    <property type="entry name" value="BTB"/>
    <property type="match status" value="1"/>
</dbReference>
<reference evidence="3" key="3">
    <citation type="submission" date="2025-09" db="UniProtKB">
        <authorList>
            <consortium name="Ensembl"/>
        </authorList>
    </citation>
    <scope>IDENTIFICATION</scope>
</reference>
<dbReference type="Pfam" id="PF00651">
    <property type="entry name" value="BTB"/>
    <property type="match status" value="1"/>
</dbReference>
<evidence type="ECO:0000313" key="3">
    <source>
        <dbReference type="Ensembl" id="ENSAMEP00000021543.1"/>
    </source>
</evidence>
<reference evidence="3" key="2">
    <citation type="submission" date="2025-08" db="UniProtKB">
        <authorList>
            <consortium name="Ensembl"/>
        </authorList>
    </citation>
    <scope>IDENTIFICATION</scope>
</reference>
<dbReference type="InterPro" id="IPR011333">
    <property type="entry name" value="SKP1/BTB/POZ_sf"/>
</dbReference>
<dbReference type="GeneID" id="100476085"/>
<evidence type="ECO:0000259" key="2">
    <source>
        <dbReference type="PROSITE" id="PS50097"/>
    </source>
</evidence>
<dbReference type="InParanoid" id="A0A7N5NZU7"/>
<dbReference type="InterPro" id="IPR000210">
    <property type="entry name" value="BTB/POZ_dom"/>
</dbReference>
<evidence type="ECO:0000256" key="1">
    <source>
        <dbReference type="SAM" id="MobiDB-lite"/>
    </source>
</evidence>
<dbReference type="Pfam" id="PF07707">
    <property type="entry name" value="BACK"/>
    <property type="match status" value="1"/>
</dbReference>
<dbReference type="CDD" id="cd18294">
    <property type="entry name" value="BTB_POZ_BTBD19"/>
    <property type="match status" value="1"/>
</dbReference>
<proteinExistence type="predicted"/>
<dbReference type="PANTHER" id="PTHR46965">
    <property type="entry name" value="BTB/POZ DOMAIN-CONTAINING PROTEIN 19"/>
    <property type="match status" value="1"/>
</dbReference>
<dbReference type="Proteomes" id="UP000008912">
    <property type="component" value="Unassembled WGS sequence"/>
</dbReference>
<dbReference type="AlphaFoldDB" id="A0A7N5NZU7"/>
<dbReference type="Gene3D" id="1.25.40.420">
    <property type="match status" value="1"/>
</dbReference>
<dbReference type="Ensembl" id="ENSAMET00000049103.1">
    <property type="protein sequence ID" value="ENSAMEP00000021543.1"/>
    <property type="gene ID" value="ENSAMEG00000014207.2"/>
</dbReference>
<dbReference type="GeneTree" id="ENSGT00940000162133"/>
<feature type="compositionally biased region" description="Gly residues" evidence="1">
    <location>
        <begin position="253"/>
        <end position="275"/>
    </location>
</feature>
<dbReference type="SUPFAM" id="SSF54695">
    <property type="entry name" value="POZ domain"/>
    <property type="match status" value="1"/>
</dbReference>
<feature type="domain" description="BTB" evidence="2">
    <location>
        <begin position="29"/>
        <end position="98"/>
    </location>
</feature>
<accession>A0A7N5NZU7</accession>
<feature type="compositionally biased region" description="Basic and acidic residues" evidence="1">
    <location>
        <begin position="289"/>
        <end position="303"/>
    </location>
</feature>
<evidence type="ECO:0000313" key="4">
    <source>
        <dbReference type="Proteomes" id="UP000008912"/>
    </source>
</evidence>
<dbReference type="InterPro" id="IPR042846">
    <property type="entry name" value="BTBD19"/>
</dbReference>
<dbReference type="RefSeq" id="XP_034507221.1">
    <property type="nucleotide sequence ID" value="XM_034651330.1"/>
</dbReference>
<sequence length="331" mass="34502">METPGLAVHGEAAPFSTALRSLLNNPQYSDVCFVVGQERQEVFAHRCLLACRCNFFQRLLGPKLGPGTPSPVVLSTVPAEAFLAVLEFLYTNSVRLHRHSVLEVLTAAVEYGLEELRELCLEFVVKVLDVELVCEALQVAVTFGLGPLQERCIAFIEAHSQEALRTRGFLELSAPALLPLLRSDKLCVDEAELVLAARSWARVGAVSWGYGGPRGGDAEGGLGRGNPASGWRGWYPARPGLGLALAGRDGAARGRGGGPGGAGAETGLTGPGGAERPGRAEPAGAAHPGRADRGGVEVPRSAERGCGPGRPVSPPQGNPASRASLLSGPAL</sequence>
<reference evidence="3 4" key="1">
    <citation type="journal article" date="2010" name="Nature">
        <title>The sequence and de novo assembly of the giant panda genome.</title>
        <authorList>
            <person name="Li R."/>
            <person name="Fan W."/>
            <person name="Tian G."/>
            <person name="Zhu H."/>
            <person name="He L."/>
            <person name="Cai J."/>
            <person name="Huang Q."/>
            <person name="Cai Q."/>
            <person name="Li B."/>
            <person name="Bai Y."/>
            <person name="Zhang Z."/>
            <person name="Zhang Y."/>
            <person name="Wang W."/>
            <person name="Li J."/>
            <person name="Wei F."/>
            <person name="Li H."/>
            <person name="Jian M."/>
            <person name="Li J."/>
            <person name="Zhang Z."/>
            <person name="Nielsen R."/>
            <person name="Li D."/>
            <person name="Gu W."/>
            <person name="Yang Z."/>
            <person name="Xuan Z."/>
            <person name="Ryder O.A."/>
            <person name="Leung F.C."/>
            <person name="Zhou Y."/>
            <person name="Cao J."/>
            <person name="Sun X."/>
            <person name="Fu Y."/>
            <person name="Fang X."/>
            <person name="Guo X."/>
            <person name="Wang B."/>
            <person name="Hou R."/>
            <person name="Shen F."/>
            <person name="Mu B."/>
            <person name="Ni P."/>
            <person name="Lin R."/>
            <person name="Qian W."/>
            <person name="Wang G."/>
            <person name="Yu C."/>
            <person name="Nie W."/>
            <person name="Wang J."/>
            <person name="Wu Z."/>
            <person name="Liang H."/>
            <person name="Min J."/>
            <person name="Wu Q."/>
            <person name="Cheng S."/>
            <person name="Ruan J."/>
            <person name="Wang M."/>
            <person name="Shi Z."/>
            <person name="Wen M."/>
            <person name="Liu B."/>
            <person name="Ren X."/>
            <person name="Zheng H."/>
            <person name="Dong D."/>
            <person name="Cook K."/>
            <person name="Shan G."/>
            <person name="Zhang H."/>
            <person name="Kosiol C."/>
            <person name="Xie X."/>
            <person name="Lu Z."/>
            <person name="Zheng H."/>
            <person name="Li Y."/>
            <person name="Steiner C.C."/>
            <person name="Lam T.T."/>
            <person name="Lin S."/>
            <person name="Zhang Q."/>
            <person name="Li G."/>
            <person name="Tian J."/>
            <person name="Gong T."/>
            <person name="Liu H."/>
            <person name="Zhang D."/>
            <person name="Fang L."/>
            <person name="Ye C."/>
            <person name="Zhang J."/>
            <person name="Hu W."/>
            <person name="Xu A."/>
            <person name="Ren Y."/>
            <person name="Zhang G."/>
            <person name="Bruford M.W."/>
            <person name="Li Q."/>
            <person name="Ma L."/>
            <person name="Guo Y."/>
            <person name="An N."/>
            <person name="Hu Y."/>
            <person name="Zheng Y."/>
            <person name="Shi Y."/>
            <person name="Li Z."/>
            <person name="Liu Q."/>
            <person name="Chen Y."/>
            <person name="Zhao J."/>
            <person name="Qu N."/>
            <person name="Zhao S."/>
            <person name="Tian F."/>
            <person name="Wang X."/>
            <person name="Wang H."/>
            <person name="Xu L."/>
            <person name="Liu X."/>
            <person name="Vinar T."/>
            <person name="Wang Y."/>
            <person name="Lam T.W."/>
            <person name="Yiu S.M."/>
            <person name="Liu S."/>
            <person name="Zhang H."/>
            <person name="Li D."/>
            <person name="Huang Y."/>
            <person name="Wang X."/>
            <person name="Yang G."/>
            <person name="Jiang Z."/>
            <person name="Wang J."/>
            <person name="Qin N."/>
            <person name="Li L."/>
            <person name="Li J."/>
            <person name="Bolund L."/>
            <person name="Kristiansen K."/>
            <person name="Wong G.K."/>
            <person name="Olson M."/>
            <person name="Zhang X."/>
            <person name="Li S."/>
            <person name="Yang H."/>
            <person name="Wang J."/>
            <person name="Wang J."/>
        </authorList>
    </citation>
    <scope>NUCLEOTIDE SEQUENCE [LARGE SCALE GENOMIC DNA]</scope>
</reference>
<feature type="region of interest" description="Disordered" evidence="1">
    <location>
        <begin position="248"/>
        <end position="331"/>
    </location>
</feature>
<organism evidence="3 4">
    <name type="scientific">Ailuropoda melanoleuca</name>
    <name type="common">Giant panda</name>
    <dbReference type="NCBI Taxonomy" id="9646"/>
    <lineage>
        <taxon>Eukaryota</taxon>
        <taxon>Metazoa</taxon>
        <taxon>Chordata</taxon>
        <taxon>Craniata</taxon>
        <taxon>Vertebrata</taxon>
        <taxon>Euteleostomi</taxon>
        <taxon>Mammalia</taxon>
        <taxon>Eutheria</taxon>
        <taxon>Laurasiatheria</taxon>
        <taxon>Carnivora</taxon>
        <taxon>Caniformia</taxon>
        <taxon>Ursidae</taxon>
        <taxon>Ailuropoda</taxon>
    </lineage>
</organism>
<dbReference type="PROSITE" id="PS50097">
    <property type="entry name" value="BTB"/>
    <property type="match status" value="1"/>
</dbReference>
<dbReference type="InterPro" id="IPR011705">
    <property type="entry name" value="BACK"/>
</dbReference>
<dbReference type="Gene3D" id="3.30.710.10">
    <property type="entry name" value="Potassium Channel Kv1.1, Chain A"/>
    <property type="match status" value="1"/>
</dbReference>
<name>A0A7N5NZU7_AILME</name>
<dbReference type="CDD" id="cd18494">
    <property type="entry name" value="BACK_BTBD19"/>
    <property type="match status" value="1"/>
</dbReference>
<keyword evidence="4" id="KW-1185">Reference proteome</keyword>
<dbReference type="CTD" id="149478"/>
<protein>
    <submittedName>
        <fullName evidence="3">BTB domain containing 19</fullName>
    </submittedName>
</protein>